<protein>
    <submittedName>
        <fullName evidence="1">Uncharacterized protein</fullName>
    </submittedName>
</protein>
<evidence type="ECO:0000313" key="1">
    <source>
        <dbReference type="EMBL" id="UGC97772.1"/>
    </source>
</evidence>
<keyword evidence="2" id="KW-1185">Reference proteome</keyword>
<name>A0AAE8YHK0_9CAUD</name>
<accession>A0AAE8YHK0</accession>
<organism evidence="1 2">
    <name type="scientific">Pantoea phage PdC23</name>
    <dbReference type="NCBI Taxonomy" id="2894356"/>
    <lineage>
        <taxon>Viruses</taxon>
        <taxon>Duplodnaviria</taxon>
        <taxon>Heunggongvirae</taxon>
        <taxon>Uroviricota</taxon>
        <taxon>Caudoviricetes</taxon>
        <taxon>Felixviridae</taxon>
        <taxon>Certevirus</taxon>
        <taxon>Certevirus C23</taxon>
    </lineage>
</organism>
<sequence>MSKYADIPWEECPAAYINVLVAKEMKKPMSTMCRIFSEGSETYLEGEIAYDPVNTWMDAWDIFDQLLVITGAVTLKQDGSATAEINGKQETATGGHCRAICILYLMAKDSENQLQKA</sequence>
<evidence type="ECO:0000313" key="2">
    <source>
        <dbReference type="Proteomes" id="UP000828384"/>
    </source>
</evidence>
<dbReference type="EMBL" id="OL396571">
    <property type="protein sequence ID" value="UGC97772.1"/>
    <property type="molecule type" value="Genomic_DNA"/>
</dbReference>
<gene>
    <name evidence="1" type="ORF">pdc_059</name>
</gene>
<reference evidence="1" key="1">
    <citation type="journal article" date="2022" name="Curr. Microbiol.">
        <title>Isolation, Characterization, and Comparative Genomic Analysis of vB_Pd_C23, a Novel Bacteriophage of Pantoea dispersa.</title>
        <authorList>
            <person name="Grami E."/>
            <person name="Laadouze I."/>
            <person name="Ben Tiba S."/>
            <person name="Hafiane A."/>
            <person name="Sealey K.S."/>
            <person name="Saidi N."/>
        </authorList>
    </citation>
    <scope>NUCLEOTIDE SEQUENCE</scope>
</reference>
<proteinExistence type="predicted"/>
<dbReference type="Proteomes" id="UP000828384">
    <property type="component" value="Segment"/>
</dbReference>